<accession>A0A150R5X2</accession>
<evidence type="ECO:0000313" key="3">
    <source>
        <dbReference type="Proteomes" id="UP000075635"/>
    </source>
</evidence>
<name>A0A150R5X2_SORCE</name>
<reference evidence="2 3" key="1">
    <citation type="submission" date="2014-02" db="EMBL/GenBank/DDBJ databases">
        <title>The small core and large imbalanced accessory genome model reveals a collaborative survival strategy of Sorangium cellulosum strains in nature.</title>
        <authorList>
            <person name="Han K."/>
            <person name="Peng R."/>
            <person name="Blom J."/>
            <person name="Li Y.-Z."/>
        </authorList>
    </citation>
    <scope>NUCLEOTIDE SEQUENCE [LARGE SCALE GENOMIC DNA]</scope>
    <source>
        <strain evidence="2 3">So0011-07</strain>
    </source>
</reference>
<feature type="region of interest" description="Disordered" evidence="1">
    <location>
        <begin position="7"/>
        <end position="33"/>
    </location>
</feature>
<protein>
    <submittedName>
        <fullName evidence="2">Uncharacterized protein</fullName>
    </submittedName>
</protein>
<evidence type="ECO:0000313" key="2">
    <source>
        <dbReference type="EMBL" id="KYF75198.1"/>
    </source>
</evidence>
<gene>
    <name evidence="2" type="ORF">BE17_08270</name>
</gene>
<dbReference type="Proteomes" id="UP000075635">
    <property type="component" value="Unassembled WGS sequence"/>
</dbReference>
<proteinExistence type="predicted"/>
<comment type="caution">
    <text evidence="2">The sequence shown here is derived from an EMBL/GenBank/DDBJ whole genome shotgun (WGS) entry which is preliminary data.</text>
</comment>
<evidence type="ECO:0000256" key="1">
    <source>
        <dbReference type="SAM" id="MobiDB-lite"/>
    </source>
</evidence>
<dbReference type="EMBL" id="JEMB01003145">
    <property type="protein sequence ID" value="KYF75198.1"/>
    <property type="molecule type" value="Genomic_DNA"/>
</dbReference>
<feature type="compositionally biased region" description="Gly residues" evidence="1">
    <location>
        <begin position="9"/>
        <end position="19"/>
    </location>
</feature>
<dbReference type="AlphaFoldDB" id="A0A150R5X2"/>
<organism evidence="2 3">
    <name type="scientific">Sorangium cellulosum</name>
    <name type="common">Polyangium cellulosum</name>
    <dbReference type="NCBI Taxonomy" id="56"/>
    <lineage>
        <taxon>Bacteria</taxon>
        <taxon>Pseudomonadati</taxon>
        <taxon>Myxococcota</taxon>
        <taxon>Polyangia</taxon>
        <taxon>Polyangiales</taxon>
        <taxon>Polyangiaceae</taxon>
        <taxon>Sorangium</taxon>
    </lineage>
</organism>
<sequence length="230" mass="23498">MLSAALLGGSDGAGSGTDGRSGAPDGQIGGVDRPCTARSEIIGVEDASRLGFSADDVVSAISGARSATLTWANGGSTTVTVSAGAPLTARFVHFTRSGVQRAAGGGVPPEDPVDPKETSCPFGAPFLEIDVPLSFSTEDGAFADSLPVTLRAGNRDAVTYIQVIYPLQVQGSYRITEVDPAEVDDVRLVLYGTIRSGTITGKLQGLTPGNLNGTGAGPDTHGRRFDVAEF</sequence>